<feature type="repeat" description="ANK" evidence="3">
    <location>
        <begin position="470"/>
        <end position="502"/>
    </location>
</feature>
<comment type="caution">
    <text evidence="6">The sequence shown here is derived from an EMBL/GenBank/DDBJ whole genome shotgun (WGS) entry which is preliminary data.</text>
</comment>
<evidence type="ECO:0000256" key="3">
    <source>
        <dbReference type="PROSITE-ProRule" id="PRU00023"/>
    </source>
</evidence>
<dbReference type="Proteomes" id="UP000326340">
    <property type="component" value="Unassembled WGS sequence"/>
</dbReference>
<dbReference type="EMBL" id="PUHP01000134">
    <property type="protein sequence ID" value="TQN72911.1"/>
    <property type="molecule type" value="Genomic_DNA"/>
</dbReference>
<keyword evidence="7" id="KW-1185">Reference proteome</keyword>
<name>A0A5Q4C1G8_9PEZI</name>
<sequence length="688" mass="77259">MSLSKRAAKDAQWLQYRPTIQQMILDDKAQEEIRQSLEDNGFRVTKHQLEYKLRIWDIRKRLPKTRSEAVWQYTDARLLKREAEGKTSEVIIDGKIVNSAKVRKERSRYQRSTLARYTQPIQTPQTPEEMRISICTPPPMPMQFSWPKSLPWLQFEAKLLQVLHYPTARGSKRNAIQQSAKPLEPTFLRSLGLSIANPVKNVALLAAELGSFMPETQEGDNINRAQLILQGSSNEASHEYVKAMIYRLSNNFDNREMDGREDIDAWNQSLELLQAAGITSIPLQVDETTDVTVAALVEKLFRIRAVEHGDLEVLKRLVVMPRLKLCQAWLDEVPLVLAVGKRNLSMVAVLLDAGEDVNEIPCEYPWCSPLRAAIGRGNLDMINLLLQAGADVNETPYKYTWYSPLHTAIDRGNLDMVILLLKAGADVNKIPCKYSRRSPLQAAVERGNLDMINLILKEGADVNSPALDEEGATALQLAAIKGLLGVARTLIDKGADVNAYRAKTGGRTALEGAAEHGRIDMVHFLLDQGLQTYGKGQVQYLRAIKLAEEKGHLAAAKMLRGYRDWTADDHRLWDRLQSLQEELAYSMGFDEEWWDHAQEDDFADKVYSDSDSEEVDYEETSSDASEEDLELPDAEDEGTLSEYTSSDVVVEDLPSGSETAPSAMAIDDPAASPESYAADQHGFWNGDW</sequence>
<dbReference type="InterPro" id="IPR036770">
    <property type="entry name" value="Ankyrin_rpt-contain_sf"/>
</dbReference>
<gene>
    <name evidence="6" type="primary">Tanc2</name>
    <name evidence="6" type="ORF">CSHISOI_02556</name>
</gene>
<evidence type="ECO:0000256" key="1">
    <source>
        <dbReference type="ARBA" id="ARBA00022737"/>
    </source>
</evidence>
<keyword evidence="1" id="KW-0677">Repeat</keyword>
<feature type="domain" description="Clr5" evidence="5">
    <location>
        <begin position="10"/>
        <end position="60"/>
    </location>
</feature>
<evidence type="ECO:0000259" key="5">
    <source>
        <dbReference type="Pfam" id="PF14420"/>
    </source>
</evidence>
<accession>A0A5Q4C1G8</accession>
<evidence type="ECO:0000256" key="2">
    <source>
        <dbReference type="ARBA" id="ARBA00023043"/>
    </source>
</evidence>
<feature type="repeat" description="ANK" evidence="3">
    <location>
        <begin position="368"/>
        <end position="397"/>
    </location>
</feature>
<dbReference type="SUPFAM" id="SSF48403">
    <property type="entry name" value="Ankyrin repeat"/>
    <property type="match status" value="1"/>
</dbReference>
<feature type="repeat" description="ANK" evidence="3">
    <location>
        <begin position="435"/>
        <end position="467"/>
    </location>
</feature>
<dbReference type="OrthoDB" id="539213at2759"/>
<evidence type="ECO:0000313" key="6">
    <source>
        <dbReference type="EMBL" id="TQN72911.1"/>
    </source>
</evidence>
<proteinExistence type="predicted"/>
<dbReference type="PROSITE" id="PS50297">
    <property type="entry name" value="ANK_REP_REGION"/>
    <property type="match status" value="5"/>
</dbReference>
<dbReference type="Pfam" id="PF14420">
    <property type="entry name" value="Clr5"/>
    <property type="match status" value="1"/>
</dbReference>
<feature type="repeat" description="ANK" evidence="3">
    <location>
        <begin position="400"/>
        <end position="428"/>
    </location>
</feature>
<keyword evidence="2 3" id="KW-0040">ANK repeat</keyword>
<dbReference type="InterPro" id="IPR002110">
    <property type="entry name" value="Ankyrin_rpt"/>
</dbReference>
<organism evidence="6 7">
    <name type="scientific">Colletotrichum shisoi</name>
    <dbReference type="NCBI Taxonomy" id="2078593"/>
    <lineage>
        <taxon>Eukaryota</taxon>
        <taxon>Fungi</taxon>
        <taxon>Dikarya</taxon>
        <taxon>Ascomycota</taxon>
        <taxon>Pezizomycotina</taxon>
        <taxon>Sordariomycetes</taxon>
        <taxon>Hypocreomycetidae</taxon>
        <taxon>Glomerellales</taxon>
        <taxon>Glomerellaceae</taxon>
        <taxon>Colletotrichum</taxon>
        <taxon>Colletotrichum destructivum species complex</taxon>
    </lineage>
</organism>
<feature type="region of interest" description="Disordered" evidence="4">
    <location>
        <begin position="607"/>
        <end position="688"/>
    </location>
</feature>
<dbReference type="AlphaFoldDB" id="A0A5Q4C1G8"/>
<dbReference type="Gene3D" id="1.25.40.20">
    <property type="entry name" value="Ankyrin repeat-containing domain"/>
    <property type="match status" value="2"/>
</dbReference>
<evidence type="ECO:0000313" key="7">
    <source>
        <dbReference type="Proteomes" id="UP000326340"/>
    </source>
</evidence>
<dbReference type="Pfam" id="PF12796">
    <property type="entry name" value="Ank_2"/>
    <property type="match status" value="3"/>
</dbReference>
<feature type="compositionally biased region" description="Acidic residues" evidence="4">
    <location>
        <begin position="610"/>
        <end position="639"/>
    </location>
</feature>
<dbReference type="PANTHER" id="PTHR24188:SF29">
    <property type="entry name" value="GH09064P"/>
    <property type="match status" value="1"/>
</dbReference>
<dbReference type="PROSITE" id="PS50088">
    <property type="entry name" value="ANK_REPEAT"/>
    <property type="match status" value="5"/>
</dbReference>
<dbReference type="SMART" id="SM00248">
    <property type="entry name" value="ANK"/>
    <property type="match status" value="6"/>
</dbReference>
<evidence type="ECO:0000256" key="4">
    <source>
        <dbReference type="SAM" id="MobiDB-lite"/>
    </source>
</evidence>
<dbReference type="InterPro" id="IPR025676">
    <property type="entry name" value="Clr5_dom"/>
</dbReference>
<feature type="repeat" description="ANK" evidence="3">
    <location>
        <begin position="505"/>
        <end position="537"/>
    </location>
</feature>
<dbReference type="PANTHER" id="PTHR24188">
    <property type="entry name" value="ANKYRIN REPEAT PROTEIN"/>
    <property type="match status" value="1"/>
</dbReference>
<protein>
    <submittedName>
        <fullName evidence="6">Protein TANC2</fullName>
    </submittedName>
</protein>
<reference evidence="6 7" key="1">
    <citation type="journal article" date="2019" name="Sci. Rep.">
        <title>Colletotrichum shisoi sp. nov., an anthracnose pathogen of Perilla frutescens in Japan: molecular phylogenetic, morphological and genomic evidence.</title>
        <authorList>
            <person name="Gan P."/>
            <person name="Tsushima A."/>
            <person name="Hiroyama R."/>
            <person name="Narusaka M."/>
            <person name="Takano Y."/>
            <person name="Narusaka Y."/>
            <person name="Kawaradani M."/>
            <person name="Damm U."/>
            <person name="Shirasu K."/>
        </authorList>
    </citation>
    <scope>NUCLEOTIDE SEQUENCE [LARGE SCALE GENOMIC DNA]</scope>
    <source>
        <strain evidence="6 7">PG-2018a</strain>
    </source>
</reference>